<dbReference type="AlphaFoldDB" id="A0AAV2J2R9"/>
<accession>A0AAV2J2R9</accession>
<keyword evidence="2" id="KW-1185">Reference proteome</keyword>
<evidence type="ECO:0000313" key="2">
    <source>
        <dbReference type="Proteomes" id="UP001497482"/>
    </source>
</evidence>
<protein>
    <recommendedName>
        <fullName evidence="3">Secreted protein</fullName>
    </recommendedName>
</protein>
<proteinExistence type="predicted"/>
<organism evidence="1 2">
    <name type="scientific">Knipowitschia caucasica</name>
    <name type="common">Caucasian dwarf goby</name>
    <name type="synonym">Pomatoschistus caucasicus</name>
    <dbReference type="NCBI Taxonomy" id="637954"/>
    <lineage>
        <taxon>Eukaryota</taxon>
        <taxon>Metazoa</taxon>
        <taxon>Chordata</taxon>
        <taxon>Craniata</taxon>
        <taxon>Vertebrata</taxon>
        <taxon>Euteleostomi</taxon>
        <taxon>Actinopterygii</taxon>
        <taxon>Neopterygii</taxon>
        <taxon>Teleostei</taxon>
        <taxon>Neoteleostei</taxon>
        <taxon>Acanthomorphata</taxon>
        <taxon>Gobiaria</taxon>
        <taxon>Gobiiformes</taxon>
        <taxon>Gobioidei</taxon>
        <taxon>Gobiidae</taxon>
        <taxon>Gobiinae</taxon>
        <taxon>Knipowitschia</taxon>
    </lineage>
</organism>
<evidence type="ECO:0000313" key="1">
    <source>
        <dbReference type="EMBL" id="CAL1571951.1"/>
    </source>
</evidence>
<evidence type="ECO:0008006" key="3">
    <source>
        <dbReference type="Google" id="ProtNLM"/>
    </source>
</evidence>
<reference evidence="1 2" key="1">
    <citation type="submission" date="2024-04" db="EMBL/GenBank/DDBJ databases">
        <authorList>
            <person name="Waldvogel A.-M."/>
            <person name="Schoenle A."/>
        </authorList>
    </citation>
    <scope>NUCLEOTIDE SEQUENCE [LARGE SCALE GENOMIC DNA]</scope>
</reference>
<dbReference type="EMBL" id="OZ035832">
    <property type="protein sequence ID" value="CAL1571951.1"/>
    <property type="molecule type" value="Genomic_DNA"/>
</dbReference>
<sequence length="122" mass="12707">MQFRVFLMSSCCSSALWPRPPALAPPSSSSPAPVALLFDALRASVCSLSEAVSVARSRLGPVTAALRRSPPLSAALRRSPETCRSSKHTGIIAPACSAGESSEPHAGNGILLCVFKPDKCTE</sequence>
<name>A0AAV2J2R9_KNICA</name>
<dbReference type="Proteomes" id="UP001497482">
    <property type="component" value="Chromosome 10"/>
</dbReference>
<gene>
    <name evidence="1" type="ORF">KC01_LOCUS4008</name>
</gene>